<sequence>MTPTIIGATGNTSKSIIGNLSRLLEPNNTSYCALGLTRSFDNPAPQQLTKLPHVEMLENDRTKHECSTLFRRIGQTKLNASNMDKARRSKALENELIETETSDYDSATQVVSNMLSASFPIPALSSGGQVISHVSLPVVTESQRINLLGSLRSMGVLMPDFDLPSSDSLTRFLAGYFTGFYPRMPFTHPPSFKIEACHPGIFLAMAAIGAGHRYEMKTAYNLFYVAKMIFLEKQRHRENNEFGRSANSTSLTSGRNNIQEIRGLLCLLAMASWQKDMELKNEYFMLQSLLASSVRLSGLDDTLIQDGDLDWETWAQQESDRRTKLLAFCFLNTQSIAYNLPPGLLSKEIRLRLPCSCPEWTAADATTWEMLRQNTPNEQEYFHVALQDLLSPTSGTRGHTSFTSPVANYVLLHGLIQSIIWTQQILPFSGGSLSSSSSRTLFEAALRRWTESWQTTPESNLEPLDPNGPLPFTSSALLSLAYIRNCVDTRCSQVLTTLDPVKIASALRNSPPLRHDWHLFLAAIHATRVLSTLVKLGVRYVQHSQSFVWSIEDALCGLECAVFLSQWLREVGDMTQKHSVSVLSTPDELATEVIKLWTLIMQGSSPWSFMGTVADVLIIYGGGCV</sequence>
<evidence type="ECO:0000313" key="8">
    <source>
        <dbReference type="EMBL" id="KAJ5211087.1"/>
    </source>
</evidence>
<dbReference type="CDD" id="cd12148">
    <property type="entry name" value="fungal_TF_MHR"/>
    <property type="match status" value="1"/>
</dbReference>
<dbReference type="GO" id="GO:0000785">
    <property type="term" value="C:chromatin"/>
    <property type="evidence" value="ECO:0007669"/>
    <property type="project" value="TreeGrafter"/>
</dbReference>
<evidence type="ECO:0000256" key="4">
    <source>
        <dbReference type="ARBA" id="ARBA00022771"/>
    </source>
</evidence>
<dbReference type="GO" id="GO:0005634">
    <property type="term" value="C:nucleus"/>
    <property type="evidence" value="ECO:0007669"/>
    <property type="project" value="UniProtKB-SubCell"/>
</dbReference>
<evidence type="ECO:0000256" key="1">
    <source>
        <dbReference type="ARBA" id="ARBA00004123"/>
    </source>
</evidence>
<dbReference type="InterPro" id="IPR051059">
    <property type="entry name" value="VerF-like"/>
</dbReference>
<dbReference type="Pfam" id="PF04082">
    <property type="entry name" value="Fungal_trans"/>
    <property type="match status" value="1"/>
</dbReference>
<protein>
    <recommendedName>
        <fullName evidence="7">Xylanolytic transcriptional activator regulatory domain-containing protein</fullName>
    </recommendedName>
</protein>
<dbReference type="PANTHER" id="PTHR40626:SF10">
    <property type="entry name" value="C2H2-TYPE DOMAIN-CONTAINING PROTEIN"/>
    <property type="match status" value="1"/>
</dbReference>
<dbReference type="InterPro" id="IPR007219">
    <property type="entry name" value="XnlR_reg_dom"/>
</dbReference>
<comment type="caution">
    <text evidence="8">The sequence shown here is derived from an EMBL/GenBank/DDBJ whole genome shotgun (WGS) entry which is preliminary data.</text>
</comment>
<reference evidence="8" key="1">
    <citation type="submission" date="2022-11" db="EMBL/GenBank/DDBJ databases">
        <authorList>
            <person name="Petersen C."/>
        </authorList>
    </citation>
    <scope>NUCLEOTIDE SEQUENCE</scope>
    <source>
        <strain evidence="8">IBT 16849</strain>
    </source>
</reference>
<dbReference type="GO" id="GO:0000981">
    <property type="term" value="F:DNA-binding transcription factor activity, RNA polymerase II-specific"/>
    <property type="evidence" value="ECO:0007669"/>
    <property type="project" value="InterPro"/>
</dbReference>
<dbReference type="EMBL" id="JAPQKP010000001">
    <property type="protein sequence ID" value="KAJ5211087.1"/>
    <property type="molecule type" value="Genomic_DNA"/>
</dbReference>
<dbReference type="GO" id="GO:0000978">
    <property type="term" value="F:RNA polymerase II cis-regulatory region sequence-specific DNA binding"/>
    <property type="evidence" value="ECO:0007669"/>
    <property type="project" value="InterPro"/>
</dbReference>
<proteinExistence type="predicted"/>
<evidence type="ECO:0000256" key="6">
    <source>
        <dbReference type="ARBA" id="ARBA00023242"/>
    </source>
</evidence>
<keyword evidence="3" id="KW-0677">Repeat</keyword>
<gene>
    <name evidence="8" type="ORF">N7472_001226</name>
</gene>
<keyword evidence="2" id="KW-0479">Metal-binding</keyword>
<dbReference type="PANTHER" id="PTHR40626">
    <property type="entry name" value="MIP31509P"/>
    <property type="match status" value="1"/>
</dbReference>
<dbReference type="Proteomes" id="UP001150879">
    <property type="component" value="Unassembled WGS sequence"/>
</dbReference>
<evidence type="ECO:0000256" key="3">
    <source>
        <dbReference type="ARBA" id="ARBA00022737"/>
    </source>
</evidence>
<evidence type="ECO:0000256" key="2">
    <source>
        <dbReference type="ARBA" id="ARBA00022723"/>
    </source>
</evidence>
<dbReference type="AlphaFoldDB" id="A0A9W9N104"/>
<accession>A0A9W9N104</accession>
<dbReference type="OrthoDB" id="654211at2759"/>
<evidence type="ECO:0000256" key="5">
    <source>
        <dbReference type="ARBA" id="ARBA00022833"/>
    </source>
</evidence>
<keyword evidence="4" id="KW-0863">Zinc-finger</keyword>
<reference evidence="8" key="2">
    <citation type="journal article" date="2023" name="IMA Fungus">
        <title>Comparative genomic study of the Penicillium genus elucidates a diverse pangenome and 15 lateral gene transfer events.</title>
        <authorList>
            <person name="Petersen C."/>
            <person name="Sorensen T."/>
            <person name="Nielsen M.R."/>
            <person name="Sondergaard T.E."/>
            <person name="Sorensen J.L."/>
            <person name="Fitzpatrick D.A."/>
            <person name="Frisvad J.C."/>
            <person name="Nielsen K.L."/>
        </authorList>
    </citation>
    <scope>NUCLEOTIDE SEQUENCE</scope>
    <source>
        <strain evidence="8">IBT 16849</strain>
    </source>
</reference>
<evidence type="ECO:0000313" key="9">
    <source>
        <dbReference type="Proteomes" id="UP001150879"/>
    </source>
</evidence>
<dbReference type="GO" id="GO:0008270">
    <property type="term" value="F:zinc ion binding"/>
    <property type="evidence" value="ECO:0007669"/>
    <property type="project" value="UniProtKB-KW"/>
</dbReference>
<keyword evidence="5" id="KW-0862">Zinc</keyword>
<keyword evidence="6" id="KW-0539">Nucleus</keyword>
<keyword evidence="9" id="KW-1185">Reference proteome</keyword>
<feature type="domain" description="Xylanolytic transcriptional activator regulatory" evidence="7">
    <location>
        <begin position="176"/>
        <end position="449"/>
    </location>
</feature>
<dbReference type="GO" id="GO:0006351">
    <property type="term" value="P:DNA-templated transcription"/>
    <property type="evidence" value="ECO:0007669"/>
    <property type="project" value="InterPro"/>
</dbReference>
<comment type="subcellular location">
    <subcellularLocation>
        <location evidence="1">Nucleus</location>
    </subcellularLocation>
</comment>
<organism evidence="8 9">
    <name type="scientific">Penicillium cf. griseofulvum</name>
    <dbReference type="NCBI Taxonomy" id="2972120"/>
    <lineage>
        <taxon>Eukaryota</taxon>
        <taxon>Fungi</taxon>
        <taxon>Dikarya</taxon>
        <taxon>Ascomycota</taxon>
        <taxon>Pezizomycotina</taxon>
        <taxon>Eurotiomycetes</taxon>
        <taxon>Eurotiomycetidae</taxon>
        <taxon>Eurotiales</taxon>
        <taxon>Aspergillaceae</taxon>
        <taxon>Penicillium</taxon>
    </lineage>
</organism>
<evidence type="ECO:0000259" key="7">
    <source>
        <dbReference type="Pfam" id="PF04082"/>
    </source>
</evidence>
<name>A0A9W9N104_9EURO</name>